<dbReference type="InterPro" id="IPR000731">
    <property type="entry name" value="SSD"/>
</dbReference>
<dbReference type="PANTHER" id="PTHR30081:SF1">
    <property type="entry name" value="PROTEIN TRANSLOCASE SUBUNIT SECD"/>
    <property type="match status" value="1"/>
</dbReference>
<proteinExistence type="inferred from homology"/>
<comment type="subunit">
    <text evidence="9">Forms a complex with SecF. Part of the essential Sec protein translocation apparatus which comprises SecA, SecYEG and auxiliary proteins SecDF. Other proteins may also be involved.</text>
</comment>
<evidence type="ECO:0000256" key="5">
    <source>
        <dbReference type="ARBA" id="ARBA00022927"/>
    </source>
</evidence>
<dbReference type="InterPro" id="IPR048634">
    <property type="entry name" value="SecD_SecF_C"/>
</dbReference>
<evidence type="ECO:0000256" key="8">
    <source>
        <dbReference type="ARBA" id="ARBA00023136"/>
    </source>
</evidence>
<feature type="transmembrane region" description="Helical" evidence="9">
    <location>
        <begin position="449"/>
        <end position="471"/>
    </location>
</feature>
<evidence type="ECO:0000256" key="4">
    <source>
        <dbReference type="ARBA" id="ARBA00022692"/>
    </source>
</evidence>
<reference evidence="12" key="2">
    <citation type="submission" date="2021-04" db="EMBL/GenBank/DDBJ databases">
        <authorList>
            <person name="Gilroy R."/>
        </authorList>
    </citation>
    <scope>NUCLEOTIDE SEQUENCE</scope>
    <source>
        <strain evidence="12">ChiHjej12B11-9195</strain>
    </source>
</reference>
<dbReference type="GO" id="GO:0043952">
    <property type="term" value="P:protein transport by the Sec complex"/>
    <property type="evidence" value="ECO:0007669"/>
    <property type="project" value="UniProtKB-UniRule"/>
</dbReference>
<evidence type="ECO:0000313" key="12">
    <source>
        <dbReference type="EMBL" id="HIY95486.1"/>
    </source>
</evidence>
<dbReference type="InterPro" id="IPR054384">
    <property type="entry name" value="SecDF_P1_head"/>
</dbReference>
<keyword evidence="5 9" id="KW-0653">Protein transport</keyword>
<comment type="function">
    <text evidence="9">Part of the Sec protein translocase complex. Interacts with the SecYEG preprotein conducting channel. SecDF uses the proton motive force (PMF) to complete protein translocation after the ATP-dependent function of SecA.</text>
</comment>
<dbReference type="GO" id="GO:0006605">
    <property type="term" value="P:protein targeting"/>
    <property type="evidence" value="ECO:0007669"/>
    <property type="project" value="UniProtKB-UniRule"/>
</dbReference>
<keyword evidence="8 9" id="KW-0472">Membrane</keyword>
<comment type="similarity">
    <text evidence="9">Belongs to the SecD/SecF family. SecD subfamily.</text>
</comment>
<dbReference type="InterPro" id="IPR005791">
    <property type="entry name" value="SecD"/>
</dbReference>
<feature type="transmembrane region" description="Helical" evidence="9">
    <location>
        <begin position="477"/>
        <end position="496"/>
    </location>
</feature>
<evidence type="ECO:0000313" key="13">
    <source>
        <dbReference type="Proteomes" id="UP000824134"/>
    </source>
</evidence>
<dbReference type="NCBIfam" id="TIGR00916">
    <property type="entry name" value="2A0604s01"/>
    <property type="match status" value="1"/>
</dbReference>
<dbReference type="InterPro" id="IPR048631">
    <property type="entry name" value="SecD_1st"/>
</dbReference>
<dbReference type="GO" id="GO:0005886">
    <property type="term" value="C:plasma membrane"/>
    <property type="evidence" value="ECO:0007669"/>
    <property type="project" value="UniProtKB-SubCell"/>
</dbReference>
<comment type="caution">
    <text evidence="12">The sequence shown here is derived from an EMBL/GenBank/DDBJ whole genome shotgun (WGS) entry which is preliminary data.</text>
</comment>
<keyword evidence="6 9" id="KW-1133">Transmembrane helix</keyword>
<organism evidence="12 13">
    <name type="scientific">Candidatus Rothia avicola</name>
    <dbReference type="NCBI Taxonomy" id="2840478"/>
    <lineage>
        <taxon>Bacteria</taxon>
        <taxon>Bacillati</taxon>
        <taxon>Actinomycetota</taxon>
        <taxon>Actinomycetes</taxon>
        <taxon>Micrococcales</taxon>
        <taxon>Micrococcaceae</taxon>
        <taxon>Rothia</taxon>
    </lineage>
</organism>
<dbReference type="PROSITE" id="PS50156">
    <property type="entry name" value="SSD"/>
    <property type="match status" value="1"/>
</dbReference>
<dbReference type="GO" id="GO:0015450">
    <property type="term" value="F:protein-transporting ATPase activity"/>
    <property type="evidence" value="ECO:0007669"/>
    <property type="project" value="InterPro"/>
</dbReference>
<dbReference type="Gene3D" id="3.30.1360.200">
    <property type="match status" value="1"/>
</dbReference>
<feature type="transmembrane region" description="Helical" evidence="9">
    <location>
        <begin position="395"/>
        <end position="416"/>
    </location>
</feature>
<dbReference type="GO" id="GO:0065002">
    <property type="term" value="P:intracellular protein transmembrane transport"/>
    <property type="evidence" value="ECO:0007669"/>
    <property type="project" value="UniProtKB-UniRule"/>
</dbReference>
<dbReference type="Pfam" id="PF21760">
    <property type="entry name" value="SecD_1st"/>
    <property type="match status" value="1"/>
</dbReference>
<reference evidence="12" key="1">
    <citation type="journal article" date="2021" name="PeerJ">
        <title>Extensive microbial diversity within the chicken gut microbiome revealed by metagenomics and culture.</title>
        <authorList>
            <person name="Gilroy R."/>
            <person name="Ravi A."/>
            <person name="Getino M."/>
            <person name="Pursley I."/>
            <person name="Horton D.L."/>
            <person name="Alikhan N.F."/>
            <person name="Baker D."/>
            <person name="Gharbi K."/>
            <person name="Hall N."/>
            <person name="Watson M."/>
            <person name="Adriaenssens E.M."/>
            <person name="Foster-Nyarko E."/>
            <person name="Jarju S."/>
            <person name="Secka A."/>
            <person name="Antonio M."/>
            <person name="Oren A."/>
            <person name="Chaudhuri R.R."/>
            <person name="La Ragione R."/>
            <person name="Hildebrand F."/>
            <person name="Pallen M.J."/>
        </authorList>
    </citation>
    <scope>NUCLEOTIDE SEQUENCE</scope>
    <source>
        <strain evidence="12">ChiHjej12B11-9195</strain>
    </source>
</reference>
<feature type="compositionally biased region" description="Basic and acidic residues" evidence="10">
    <location>
        <begin position="540"/>
        <end position="549"/>
    </location>
</feature>
<comment type="subcellular location">
    <subcellularLocation>
        <location evidence="1 9">Cell membrane</location>
        <topology evidence="1 9">Multi-pass membrane protein</topology>
    </subcellularLocation>
</comment>
<dbReference type="Gene3D" id="3.30.70.3220">
    <property type="match status" value="1"/>
</dbReference>
<evidence type="ECO:0000256" key="3">
    <source>
        <dbReference type="ARBA" id="ARBA00022475"/>
    </source>
</evidence>
<sequence>MAQPSNVTKARGALASMALVLLLLAGGIFGTTFSGGSWLPKLALDLSGGTQLILSPEVNDSSGDAITAEQLDQAVEIIRQRVDGAGVAEAEVTTQSGQNVVVSVPGTLSTETRNLIQTSAQMSFRAVINAGAPQAVATDAAAAEDALPSPTAEPTDGSDYNWVTGDLWRQYEQLDCTVPANVDTSNQDPNSAIVACASDGSEKYILGPIEIEGTDIDTASYSQVASSTGYATGQWGVNIVFNEAATQTFKDVTTRLNAIRGTKASDPRARFAIMLDGQVLSSPVTQAVITNGQPQITGNFTEEEAANLAEQLKYGALPISFTIQSEQQISATLGADQLKMGLIAGLIGLLLVFIYSLFQYRLVGLVNITSIIVAGLLSYGVIVLLGYLMNYRLSLAGVAGLIVSIGLMADSFIVYFERIRDEIRAGRTIPAAIDHGWLRAKRTIMASKAVNLLAAVVLYFASVGNVRGFAFTLGLTAVSDLIITFLFIHPLMVLLGRKDYFRNGGRFSGMDPVALGSTPLYRGAGRVRTPEEADGSLSLAERKRRERLAAEAAEAEAAQGSTDVEPSPAADSTTTEEARRGK</sequence>
<dbReference type="PANTHER" id="PTHR30081">
    <property type="entry name" value="PROTEIN-EXPORT MEMBRANE PROTEIN SEC"/>
    <property type="match status" value="1"/>
</dbReference>
<evidence type="ECO:0000259" key="11">
    <source>
        <dbReference type="PROSITE" id="PS50156"/>
    </source>
</evidence>
<dbReference type="NCBIfam" id="TIGR01129">
    <property type="entry name" value="secD"/>
    <property type="match status" value="1"/>
</dbReference>
<keyword evidence="3 9" id="KW-1003">Cell membrane</keyword>
<keyword evidence="4 9" id="KW-0812">Transmembrane</keyword>
<feature type="transmembrane region" description="Helical" evidence="9">
    <location>
        <begin position="340"/>
        <end position="358"/>
    </location>
</feature>
<dbReference type="HAMAP" id="MF_01463_B">
    <property type="entry name" value="SecD_B"/>
    <property type="match status" value="1"/>
</dbReference>
<evidence type="ECO:0000256" key="7">
    <source>
        <dbReference type="ARBA" id="ARBA00023010"/>
    </source>
</evidence>
<dbReference type="SUPFAM" id="SSF82866">
    <property type="entry name" value="Multidrug efflux transporter AcrB transmembrane domain"/>
    <property type="match status" value="1"/>
</dbReference>
<comment type="caution">
    <text evidence="9">Lacks conserved residue(s) required for the propagation of feature annotation.</text>
</comment>
<dbReference type="Pfam" id="PF02355">
    <property type="entry name" value="SecD_SecF_C"/>
    <property type="match status" value="1"/>
</dbReference>
<feature type="region of interest" description="Disordered" evidence="10">
    <location>
        <begin position="525"/>
        <end position="582"/>
    </location>
</feature>
<dbReference type="EMBL" id="DXCN01000056">
    <property type="protein sequence ID" value="HIY95486.1"/>
    <property type="molecule type" value="Genomic_DNA"/>
</dbReference>
<protein>
    <recommendedName>
        <fullName evidence="9">Protein translocase subunit SecD</fullName>
    </recommendedName>
</protein>
<name>A0A9D1ZU66_9MICC</name>
<evidence type="ECO:0000256" key="6">
    <source>
        <dbReference type="ARBA" id="ARBA00022989"/>
    </source>
</evidence>
<dbReference type="Pfam" id="PF22599">
    <property type="entry name" value="SecDF_P1_head"/>
    <property type="match status" value="1"/>
</dbReference>
<evidence type="ECO:0000256" key="1">
    <source>
        <dbReference type="ARBA" id="ARBA00004651"/>
    </source>
</evidence>
<dbReference type="InterPro" id="IPR022813">
    <property type="entry name" value="SecD/SecF_arch_bac"/>
</dbReference>
<keyword evidence="2 9" id="KW-0813">Transport</keyword>
<evidence type="ECO:0000256" key="10">
    <source>
        <dbReference type="SAM" id="MobiDB-lite"/>
    </source>
</evidence>
<feature type="compositionally biased region" description="Polar residues" evidence="10">
    <location>
        <begin position="559"/>
        <end position="575"/>
    </location>
</feature>
<evidence type="ECO:0000256" key="2">
    <source>
        <dbReference type="ARBA" id="ARBA00022448"/>
    </source>
</evidence>
<keyword evidence="7 9" id="KW-0811">Translocation</keyword>
<dbReference type="Proteomes" id="UP000824134">
    <property type="component" value="Unassembled WGS sequence"/>
</dbReference>
<evidence type="ECO:0000256" key="9">
    <source>
        <dbReference type="HAMAP-Rule" id="MF_01463"/>
    </source>
</evidence>
<gene>
    <name evidence="9 12" type="primary">secD</name>
    <name evidence="12" type="ORF">H9821_07480</name>
</gene>
<dbReference type="AlphaFoldDB" id="A0A9D1ZU66"/>
<dbReference type="InterPro" id="IPR055344">
    <property type="entry name" value="SecD_SecF_C_bact"/>
</dbReference>
<accession>A0A9D1ZU66</accession>
<feature type="domain" description="SSD" evidence="11">
    <location>
        <begin position="363"/>
        <end position="494"/>
    </location>
</feature>
<feature type="transmembrane region" description="Helical" evidence="9">
    <location>
        <begin position="365"/>
        <end position="389"/>
    </location>
</feature>